<organism evidence="2 3">
    <name type="scientific">Pseudomonas fungipugnans</name>
    <dbReference type="NCBI Taxonomy" id="3024217"/>
    <lineage>
        <taxon>Bacteria</taxon>
        <taxon>Pseudomonadati</taxon>
        <taxon>Pseudomonadota</taxon>
        <taxon>Gammaproteobacteria</taxon>
        <taxon>Pseudomonadales</taxon>
        <taxon>Pseudomonadaceae</taxon>
        <taxon>Pseudomonas</taxon>
    </lineage>
</organism>
<protein>
    <submittedName>
        <fullName evidence="2">Uncharacterized protein</fullName>
    </submittedName>
</protein>
<proteinExistence type="predicted"/>
<evidence type="ECO:0000256" key="1">
    <source>
        <dbReference type="SAM" id="Phobius"/>
    </source>
</evidence>
<evidence type="ECO:0000313" key="2">
    <source>
        <dbReference type="EMBL" id="MDI2593923.1"/>
    </source>
</evidence>
<name>A0ABT6QSZ7_9PSED</name>
<dbReference type="Proteomes" id="UP001159100">
    <property type="component" value="Unassembled WGS sequence"/>
</dbReference>
<feature type="transmembrane region" description="Helical" evidence="1">
    <location>
        <begin position="424"/>
        <end position="444"/>
    </location>
</feature>
<keyword evidence="1" id="KW-0812">Transmembrane</keyword>
<keyword evidence="1" id="KW-0472">Membrane</keyword>
<evidence type="ECO:0000313" key="3">
    <source>
        <dbReference type="Proteomes" id="UP001159100"/>
    </source>
</evidence>
<keyword evidence="3" id="KW-1185">Reference proteome</keyword>
<dbReference type="EMBL" id="JARBWL010000002">
    <property type="protein sequence ID" value="MDI2593923.1"/>
    <property type="molecule type" value="Genomic_DNA"/>
</dbReference>
<accession>A0ABT6QSZ7</accession>
<sequence>MKPIKAHCTDFIFYCVRKWPTLFTKSFKNKFFPYSTQLFYPPPSTFLHPHASLLKGTSQWKSVNITAAITPKELLRLHKALKTNAIIYGHESPPTILHTEHPQEPIEIINTLPFNDTNPYDTDRVLIDTQFCSRCTITVIRLASDSIYLSLDFYLNAQATDQCYKVDTSDITEYHAFRSFNPYSRKFRIEHSVHHIEDRVIYLANQVLSDVQETAGTLFGRWGIDARTKNPITVASFNSDLSMPYAGNESAYIGLEDTDFYLLERDGRAYSYCTAKFTEESYLYDFDFDDFLADAVHISEDNDPYDLKDYRQSHLYLSLIKEASNQYEKCRDLINPTLLTISKKSEKSLHALLEANLQINTLKKRTTTLRIFISDRCFSPFQQPALEGLDVLIEKIDHLLISIHERKALSNDQLQFKNLRFTKYLSLIVGGFALLQVLLAVIVIDWSSSAPNQNPVQKNFSALITWLLHGFRE</sequence>
<reference evidence="2 3" key="1">
    <citation type="submission" date="2023-02" db="EMBL/GenBank/DDBJ databases">
        <title>Pseudomonas chrutzelriedensis sp. nov., a potently antifungal strain isolated from moss.</title>
        <authorList>
            <person name="Schnyder A."/>
            <person name="Kalawong R."/>
            <person name="Eberl L."/>
            <person name="Agnoli K."/>
        </authorList>
    </citation>
    <scope>NUCLEOTIDE SEQUENCE [LARGE SCALE GENOMIC DNA]</scope>
    <source>
        <strain evidence="2 3">681</strain>
    </source>
</reference>
<dbReference type="RefSeq" id="WP_282316651.1">
    <property type="nucleotide sequence ID" value="NZ_JARBWL010000002.1"/>
</dbReference>
<gene>
    <name evidence="2" type="ORF">POF45_21205</name>
</gene>
<comment type="caution">
    <text evidence="2">The sequence shown here is derived from an EMBL/GenBank/DDBJ whole genome shotgun (WGS) entry which is preliminary data.</text>
</comment>
<keyword evidence="1" id="KW-1133">Transmembrane helix</keyword>